<evidence type="ECO:0000313" key="2">
    <source>
        <dbReference type="EMBL" id="MBF9142000.1"/>
    </source>
</evidence>
<dbReference type="InterPro" id="IPR024311">
    <property type="entry name" value="Lipocalin-like"/>
</dbReference>
<comment type="caution">
    <text evidence="2">The sequence shown here is derived from an EMBL/GenBank/DDBJ whole genome shotgun (WGS) entry which is preliminary data.</text>
</comment>
<gene>
    <name evidence="2" type="ORF">I2I01_10170</name>
</gene>
<sequence>MRFCFSVRFWPVALLLLATACERRKSVVIYSPASMKQLEGTWLSSREEDSGDTLVYRPNTYHFPSSRGRPGFAFKSYGRFEQFNIAPTDGLAGYPGTWVIDGSKLNKIRIHLNEGQEPDYDLEVFSLKNKVLKLRKLPAGKP</sequence>
<dbReference type="Pfam" id="PF13648">
    <property type="entry name" value="Lipocalin_4"/>
    <property type="match status" value="1"/>
</dbReference>
<evidence type="ECO:0000259" key="1">
    <source>
        <dbReference type="Pfam" id="PF13648"/>
    </source>
</evidence>
<proteinExistence type="predicted"/>
<dbReference type="Proteomes" id="UP000645610">
    <property type="component" value="Unassembled WGS sequence"/>
</dbReference>
<feature type="domain" description="Lipocalin-like" evidence="1">
    <location>
        <begin position="38"/>
        <end position="134"/>
    </location>
</feature>
<dbReference type="PROSITE" id="PS51257">
    <property type="entry name" value="PROKAR_LIPOPROTEIN"/>
    <property type="match status" value="1"/>
</dbReference>
<name>A0A931BM67_9BACT</name>
<reference evidence="2 3" key="1">
    <citation type="submission" date="2020-11" db="EMBL/GenBank/DDBJ databases">
        <authorList>
            <person name="Kim M.K."/>
        </authorList>
    </citation>
    <scope>NUCLEOTIDE SEQUENCE [LARGE SCALE GENOMIC DNA]</scope>
    <source>
        <strain evidence="2 3">BT439</strain>
    </source>
</reference>
<accession>A0A931BM67</accession>
<dbReference type="AlphaFoldDB" id="A0A931BM67"/>
<dbReference type="EMBL" id="JADQDP010000002">
    <property type="protein sequence ID" value="MBF9142000.1"/>
    <property type="molecule type" value="Genomic_DNA"/>
</dbReference>
<organism evidence="2 3">
    <name type="scientific">Hymenobacter properus</name>
    <dbReference type="NCBI Taxonomy" id="2791026"/>
    <lineage>
        <taxon>Bacteria</taxon>
        <taxon>Pseudomonadati</taxon>
        <taxon>Bacteroidota</taxon>
        <taxon>Cytophagia</taxon>
        <taxon>Cytophagales</taxon>
        <taxon>Hymenobacteraceae</taxon>
        <taxon>Hymenobacter</taxon>
    </lineage>
</organism>
<protein>
    <submittedName>
        <fullName evidence="2">Lipocalin family protein</fullName>
    </submittedName>
</protein>
<evidence type="ECO:0000313" key="3">
    <source>
        <dbReference type="Proteomes" id="UP000645610"/>
    </source>
</evidence>
<keyword evidence="3" id="KW-1185">Reference proteome</keyword>